<proteinExistence type="predicted"/>
<evidence type="ECO:0000313" key="2">
    <source>
        <dbReference type="Proteomes" id="UP000887577"/>
    </source>
</evidence>
<sequence length="186" mass="20321">MSEKQLPASSSRDAADNRPNTYGDLNLNSGRSYNTTFEKDTSHPFPHSAASGSGHFNGAQDDFLPRRQGDYSASPSSSSYINVPDSFYSLSSSNTEKPKKINISSPKYANNDIDDIFDISVLNALLPSKKPDAPLTREILRQPLLQSGSVENAKDNVTSENVIAKPDKISSPMYTSDEEQNVEKSV</sequence>
<feature type="compositionally biased region" description="Polar residues" evidence="1">
    <location>
        <begin position="151"/>
        <end position="161"/>
    </location>
</feature>
<evidence type="ECO:0000313" key="3">
    <source>
        <dbReference type="WBParaSite" id="PSU_v2.g4939.t1"/>
    </source>
</evidence>
<dbReference type="Proteomes" id="UP000887577">
    <property type="component" value="Unplaced"/>
</dbReference>
<accession>A0A914YYB1</accession>
<protein>
    <submittedName>
        <fullName evidence="3">Uncharacterized protein</fullName>
    </submittedName>
</protein>
<name>A0A914YYB1_9BILA</name>
<dbReference type="AlphaFoldDB" id="A0A914YYB1"/>
<reference evidence="3" key="1">
    <citation type="submission" date="2022-11" db="UniProtKB">
        <authorList>
            <consortium name="WormBaseParasite"/>
        </authorList>
    </citation>
    <scope>IDENTIFICATION</scope>
</reference>
<feature type="region of interest" description="Disordered" evidence="1">
    <location>
        <begin position="1"/>
        <end position="110"/>
    </location>
</feature>
<keyword evidence="2" id="KW-1185">Reference proteome</keyword>
<evidence type="ECO:0000256" key="1">
    <source>
        <dbReference type="SAM" id="MobiDB-lite"/>
    </source>
</evidence>
<feature type="region of interest" description="Disordered" evidence="1">
    <location>
        <begin position="151"/>
        <end position="186"/>
    </location>
</feature>
<dbReference type="WBParaSite" id="PSU_v2.g4939.t1">
    <property type="protein sequence ID" value="PSU_v2.g4939.t1"/>
    <property type="gene ID" value="PSU_v2.g4939"/>
</dbReference>
<feature type="compositionally biased region" description="Polar residues" evidence="1">
    <location>
        <begin position="26"/>
        <end position="36"/>
    </location>
</feature>
<organism evidence="2 3">
    <name type="scientific">Panagrolaimus superbus</name>
    <dbReference type="NCBI Taxonomy" id="310955"/>
    <lineage>
        <taxon>Eukaryota</taxon>
        <taxon>Metazoa</taxon>
        <taxon>Ecdysozoa</taxon>
        <taxon>Nematoda</taxon>
        <taxon>Chromadorea</taxon>
        <taxon>Rhabditida</taxon>
        <taxon>Tylenchina</taxon>
        <taxon>Panagrolaimomorpha</taxon>
        <taxon>Panagrolaimoidea</taxon>
        <taxon>Panagrolaimidae</taxon>
        <taxon>Panagrolaimus</taxon>
    </lineage>
</organism>